<evidence type="ECO:0000256" key="8">
    <source>
        <dbReference type="SAM" id="MobiDB-lite"/>
    </source>
</evidence>
<feature type="region of interest" description="Disordered" evidence="8">
    <location>
        <begin position="57"/>
        <end position="93"/>
    </location>
</feature>
<feature type="region of interest" description="Disordered" evidence="8">
    <location>
        <begin position="142"/>
        <end position="190"/>
    </location>
</feature>
<keyword evidence="5" id="KW-0183">Conidiation</keyword>
<evidence type="ECO:0000256" key="6">
    <source>
        <dbReference type="ARBA" id="ARBA00044085"/>
    </source>
</evidence>
<dbReference type="GO" id="GO:0000978">
    <property type="term" value="F:RNA polymerase II cis-regulatory region sequence-specific DNA binding"/>
    <property type="evidence" value="ECO:0007669"/>
    <property type="project" value="TreeGrafter"/>
</dbReference>
<organism evidence="10 11">
    <name type="scientific">Endocarpon pusillum</name>
    <dbReference type="NCBI Taxonomy" id="364733"/>
    <lineage>
        <taxon>Eukaryota</taxon>
        <taxon>Fungi</taxon>
        <taxon>Dikarya</taxon>
        <taxon>Ascomycota</taxon>
        <taxon>Pezizomycotina</taxon>
        <taxon>Eurotiomycetes</taxon>
        <taxon>Chaetothyriomycetidae</taxon>
        <taxon>Verrucariales</taxon>
        <taxon>Verrucariaceae</taxon>
        <taxon>Endocarpon</taxon>
    </lineage>
</organism>
<keyword evidence="11" id="KW-1185">Reference proteome</keyword>
<dbReference type="SMART" id="SM00355">
    <property type="entry name" value="ZnF_C2H2"/>
    <property type="match status" value="1"/>
</dbReference>
<reference evidence="10" key="1">
    <citation type="submission" date="2020-02" db="EMBL/GenBank/DDBJ databases">
        <authorList>
            <person name="Palmer J.M."/>
        </authorList>
    </citation>
    <scope>NUCLEOTIDE SEQUENCE</scope>
    <source>
        <strain evidence="10">EPUS1.4</strain>
        <tissue evidence="10">Thallus</tissue>
    </source>
</reference>
<evidence type="ECO:0000256" key="5">
    <source>
        <dbReference type="ARBA" id="ARBA00023321"/>
    </source>
</evidence>
<evidence type="ECO:0000313" key="10">
    <source>
        <dbReference type="EMBL" id="KAF7508742.1"/>
    </source>
</evidence>
<dbReference type="PANTHER" id="PTHR14003">
    <property type="entry name" value="TRANSCRIPTIONAL REPRESSOR PROTEIN YY"/>
    <property type="match status" value="1"/>
</dbReference>
<dbReference type="PANTHER" id="PTHR14003:SF19">
    <property type="entry name" value="YY2 TRANSCRIPTION FACTOR"/>
    <property type="match status" value="1"/>
</dbReference>
<dbReference type="GO" id="GO:0000981">
    <property type="term" value="F:DNA-binding transcription factor activity, RNA polymerase II-specific"/>
    <property type="evidence" value="ECO:0007669"/>
    <property type="project" value="TreeGrafter"/>
</dbReference>
<keyword evidence="4" id="KW-0862">Zinc</keyword>
<dbReference type="Pfam" id="PF00096">
    <property type="entry name" value="zf-C2H2"/>
    <property type="match status" value="1"/>
</dbReference>
<dbReference type="PROSITE" id="PS50157">
    <property type="entry name" value="ZINC_FINGER_C2H2_2"/>
    <property type="match status" value="2"/>
</dbReference>
<dbReference type="EMBL" id="JAACFV010000050">
    <property type="protein sequence ID" value="KAF7508742.1"/>
    <property type="molecule type" value="Genomic_DNA"/>
</dbReference>
<dbReference type="Proteomes" id="UP000606974">
    <property type="component" value="Unassembled WGS sequence"/>
</dbReference>
<keyword evidence="3 7" id="KW-0863">Zinc-finger</keyword>
<dbReference type="GO" id="GO:0000785">
    <property type="term" value="C:chromatin"/>
    <property type="evidence" value="ECO:0007669"/>
    <property type="project" value="TreeGrafter"/>
</dbReference>
<comment type="caution">
    <text evidence="10">The sequence shown here is derived from an EMBL/GenBank/DDBJ whole genome shotgun (WGS) entry which is preliminary data.</text>
</comment>
<proteinExistence type="predicted"/>
<protein>
    <recommendedName>
        <fullName evidence="6">C2H2 type master regulator of conidiophore development brlA</fullName>
    </recommendedName>
</protein>
<dbReference type="GO" id="GO:0008270">
    <property type="term" value="F:zinc ion binding"/>
    <property type="evidence" value="ECO:0007669"/>
    <property type="project" value="UniProtKB-KW"/>
</dbReference>
<dbReference type="PROSITE" id="PS00028">
    <property type="entry name" value="ZINC_FINGER_C2H2_1"/>
    <property type="match status" value="1"/>
</dbReference>
<dbReference type="SUPFAM" id="SSF57667">
    <property type="entry name" value="beta-beta-alpha zinc fingers"/>
    <property type="match status" value="1"/>
</dbReference>
<feature type="domain" description="C2H2-type" evidence="9">
    <location>
        <begin position="227"/>
        <end position="254"/>
    </location>
</feature>
<evidence type="ECO:0000313" key="11">
    <source>
        <dbReference type="Proteomes" id="UP000606974"/>
    </source>
</evidence>
<keyword evidence="2" id="KW-0677">Repeat</keyword>
<dbReference type="AlphaFoldDB" id="A0A8H7AIV8"/>
<evidence type="ECO:0000256" key="3">
    <source>
        <dbReference type="ARBA" id="ARBA00022771"/>
    </source>
</evidence>
<feature type="domain" description="C2H2-type" evidence="9">
    <location>
        <begin position="194"/>
        <end position="226"/>
    </location>
</feature>
<evidence type="ECO:0000259" key="9">
    <source>
        <dbReference type="PROSITE" id="PS50157"/>
    </source>
</evidence>
<dbReference type="InterPro" id="IPR013087">
    <property type="entry name" value="Znf_C2H2_type"/>
</dbReference>
<dbReference type="GO" id="GO:0005667">
    <property type="term" value="C:transcription regulator complex"/>
    <property type="evidence" value="ECO:0007669"/>
    <property type="project" value="TreeGrafter"/>
</dbReference>
<sequence length="394" mass="42690">MDAVRPRERLISILNDNDSPSFAVRPKQFFPSDLHLPKQERPTLARLVDYCYPRYSSTPVPSTPPLSRLNSTSSKASSSTMDSPSPKTPTYNYDPQLINPYDPVLRQDASSYLPSPSTITPLMDTMMVVAPTQEQMLAFPTKQTDNGMPSNYPGLPISPIDGQQVPTPSSSSKSNSHLQASNAAVNAPTKKNKYPCPYASSHHCTATFTTSGHAARHGKKHTGEKGVHCPVCDKAFTRKDNMKQHERTHKGSASGSNSDDTNHKRSKAAITKEATRAKKTNVEINQQSNTAGLIHSPLSEVASIDPSVIGTPSLADSHGHFNDVTMAAHPEATQNVSVYPPLGDEQSFSTLAQLDRNAGTSLTNTQAPMQRTYSDLDTLALAAAYDPYSQGNVQ</sequence>
<keyword evidence="5" id="KW-0749">Sporulation</keyword>
<dbReference type="GO" id="GO:0048315">
    <property type="term" value="P:conidium formation"/>
    <property type="evidence" value="ECO:0007669"/>
    <property type="project" value="UniProtKB-KW"/>
</dbReference>
<feature type="region of interest" description="Disordered" evidence="8">
    <location>
        <begin position="240"/>
        <end position="266"/>
    </location>
</feature>
<dbReference type="Gene3D" id="3.30.160.60">
    <property type="entry name" value="Classic Zinc Finger"/>
    <property type="match status" value="2"/>
</dbReference>
<dbReference type="OrthoDB" id="6365676at2759"/>
<gene>
    <name evidence="10" type="ORF">GJ744_008989</name>
</gene>
<dbReference type="InterPro" id="IPR036236">
    <property type="entry name" value="Znf_C2H2_sf"/>
</dbReference>
<evidence type="ECO:0000256" key="4">
    <source>
        <dbReference type="ARBA" id="ARBA00022833"/>
    </source>
</evidence>
<dbReference type="FunFam" id="3.30.160.60:FF:002343">
    <property type="entry name" value="Zinc finger protein 33A"/>
    <property type="match status" value="1"/>
</dbReference>
<name>A0A8H7AIV8_9EURO</name>
<evidence type="ECO:0000256" key="7">
    <source>
        <dbReference type="PROSITE-ProRule" id="PRU00042"/>
    </source>
</evidence>
<feature type="compositionally biased region" description="Low complexity" evidence="8">
    <location>
        <begin position="57"/>
        <end position="90"/>
    </location>
</feature>
<keyword evidence="1" id="KW-0479">Metal-binding</keyword>
<evidence type="ECO:0000256" key="1">
    <source>
        <dbReference type="ARBA" id="ARBA00022723"/>
    </source>
</evidence>
<accession>A0A8H7AIV8</accession>
<evidence type="ECO:0000256" key="2">
    <source>
        <dbReference type="ARBA" id="ARBA00022737"/>
    </source>
</evidence>